<feature type="compositionally biased region" description="Basic and acidic residues" evidence="1">
    <location>
        <begin position="21"/>
        <end position="30"/>
    </location>
</feature>
<sequence>MPRKHKRNDSDSESAATAGRGEYEARDHNVDSSQVQLPDDANGDADAGDSGVEMETGWEGLDALTEDMIKDGDDGGDWAADTFVGSEISDYGQESRQHVKVAAQTDGSRRYVTRVDDYFVDAEEVRTRVVDRSQAIEALGGDAGRSAIVEKTPEDDHLGEQVPNGEYVVREEVAGESLAEAGNHAGLEDGVALSEEQRDGVHDTMAAAALTGVEGMHAENMVVDENGNASIVDLDSKRTFSEHANADADISVKEWYFSSQINGVDSDEAFDRMCSLAEDWRDNRFERKNVPADVREIVDENVAWLEENGHI</sequence>
<evidence type="ECO:0000313" key="3">
    <source>
        <dbReference type="Proteomes" id="UP000011626"/>
    </source>
</evidence>
<name>M0CVV9_9EURY</name>
<accession>M0CVV9</accession>
<dbReference type="Proteomes" id="UP000011626">
    <property type="component" value="Unassembled WGS sequence"/>
</dbReference>
<feature type="region of interest" description="Disordered" evidence="1">
    <location>
        <begin position="1"/>
        <end position="59"/>
    </location>
</feature>
<keyword evidence="3" id="KW-1185">Reference proteome</keyword>
<evidence type="ECO:0000256" key="1">
    <source>
        <dbReference type="SAM" id="MobiDB-lite"/>
    </source>
</evidence>
<proteinExistence type="predicted"/>
<dbReference type="RefSeq" id="WP_006883475.1">
    <property type="nucleotide sequence ID" value="NZ_AOIU01000020.1"/>
</dbReference>
<gene>
    <name evidence="2" type="ORF">C475_09002</name>
</gene>
<reference evidence="2 3" key="1">
    <citation type="journal article" date="2014" name="PLoS Genet.">
        <title>Phylogenetically driven sequencing of extremely halophilic archaea reveals strategies for static and dynamic osmo-response.</title>
        <authorList>
            <person name="Becker E.A."/>
            <person name="Seitzer P.M."/>
            <person name="Tritt A."/>
            <person name="Larsen D."/>
            <person name="Krusor M."/>
            <person name="Yao A.I."/>
            <person name="Wu D."/>
            <person name="Madern D."/>
            <person name="Eisen J.A."/>
            <person name="Darling A.E."/>
            <person name="Facciotti M.T."/>
        </authorList>
    </citation>
    <scope>NUCLEOTIDE SEQUENCE [LARGE SCALE GENOMIC DNA]</scope>
    <source>
        <strain evidence="2 3">2-9-1</strain>
    </source>
</reference>
<organism evidence="2 3">
    <name type="scientific">Halosimplex carlsbadense 2-9-1</name>
    <dbReference type="NCBI Taxonomy" id="797114"/>
    <lineage>
        <taxon>Archaea</taxon>
        <taxon>Methanobacteriati</taxon>
        <taxon>Methanobacteriota</taxon>
        <taxon>Stenosarchaea group</taxon>
        <taxon>Halobacteria</taxon>
        <taxon>Halobacteriales</taxon>
        <taxon>Haloarculaceae</taxon>
        <taxon>Halosimplex</taxon>
    </lineage>
</organism>
<dbReference type="EMBL" id="AOIU01000020">
    <property type="protein sequence ID" value="ELZ26552.1"/>
    <property type="molecule type" value="Genomic_DNA"/>
</dbReference>
<dbReference type="AlphaFoldDB" id="M0CVV9"/>
<protein>
    <submittedName>
        <fullName evidence="2">Uncharacterized protein</fullName>
    </submittedName>
</protein>
<dbReference type="STRING" id="797114.C475_09002"/>
<evidence type="ECO:0000313" key="2">
    <source>
        <dbReference type="EMBL" id="ELZ26552.1"/>
    </source>
</evidence>
<comment type="caution">
    <text evidence="2">The sequence shown here is derived from an EMBL/GenBank/DDBJ whole genome shotgun (WGS) entry which is preliminary data.</text>
</comment>